<proteinExistence type="predicted"/>
<feature type="compositionally biased region" description="Acidic residues" evidence="1">
    <location>
        <begin position="48"/>
        <end position="65"/>
    </location>
</feature>
<dbReference type="AlphaFoldDB" id="A0AAV7MBX4"/>
<reference evidence="2" key="1">
    <citation type="journal article" date="2022" name="bioRxiv">
        <title>Sequencing and chromosome-scale assembly of the giantPleurodeles waltlgenome.</title>
        <authorList>
            <person name="Brown T."/>
            <person name="Elewa A."/>
            <person name="Iarovenko S."/>
            <person name="Subramanian E."/>
            <person name="Araus A.J."/>
            <person name="Petzold A."/>
            <person name="Susuki M."/>
            <person name="Suzuki K.-i.T."/>
            <person name="Hayashi T."/>
            <person name="Toyoda A."/>
            <person name="Oliveira C."/>
            <person name="Osipova E."/>
            <person name="Leigh N.D."/>
            <person name="Simon A."/>
            <person name="Yun M.H."/>
        </authorList>
    </citation>
    <scope>NUCLEOTIDE SEQUENCE</scope>
    <source>
        <strain evidence="2">20211129_DDA</strain>
        <tissue evidence="2">Liver</tissue>
    </source>
</reference>
<feature type="compositionally biased region" description="Polar residues" evidence="1">
    <location>
        <begin position="66"/>
        <end position="78"/>
    </location>
</feature>
<dbReference type="EMBL" id="JANPWB010000014">
    <property type="protein sequence ID" value="KAJ1101017.1"/>
    <property type="molecule type" value="Genomic_DNA"/>
</dbReference>
<protein>
    <submittedName>
        <fullName evidence="2">Uncharacterized protein</fullName>
    </submittedName>
</protein>
<comment type="caution">
    <text evidence="2">The sequence shown here is derived from an EMBL/GenBank/DDBJ whole genome shotgun (WGS) entry which is preliminary data.</text>
</comment>
<dbReference type="Proteomes" id="UP001066276">
    <property type="component" value="Chromosome 10"/>
</dbReference>
<sequence length="95" mass="10347">MDYGLAPDRNRDIRVSKSMKIVEGRRAARTVVAEEGTDAGERKRNVSTEDDDAESALPANEEENTDPSSWGTQDTNQDGAGDSEEPQFRHVPGGV</sequence>
<keyword evidence="3" id="KW-1185">Reference proteome</keyword>
<name>A0AAV7MBX4_PLEWA</name>
<organism evidence="2 3">
    <name type="scientific">Pleurodeles waltl</name>
    <name type="common">Iberian ribbed newt</name>
    <dbReference type="NCBI Taxonomy" id="8319"/>
    <lineage>
        <taxon>Eukaryota</taxon>
        <taxon>Metazoa</taxon>
        <taxon>Chordata</taxon>
        <taxon>Craniata</taxon>
        <taxon>Vertebrata</taxon>
        <taxon>Euteleostomi</taxon>
        <taxon>Amphibia</taxon>
        <taxon>Batrachia</taxon>
        <taxon>Caudata</taxon>
        <taxon>Salamandroidea</taxon>
        <taxon>Salamandridae</taxon>
        <taxon>Pleurodelinae</taxon>
        <taxon>Pleurodeles</taxon>
    </lineage>
</organism>
<evidence type="ECO:0000256" key="1">
    <source>
        <dbReference type="SAM" id="MobiDB-lite"/>
    </source>
</evidence>
<evidence type="ECO:0000313" key="3">
    <source>
        <dbReference type="Proteomes" id="UP001066276"/>
    </source>
</evidence>
<accession>A0AAV7MBX4</accession>
<gene>
    <name evidence="2" type="ORF">NDU88_006092</name>
</gene>
<feature type="region of interest" description="Disordered" evidence="1">
    <location>
        <begin position="23"/>
        <end position="95"/>
    </location>
</feature>
<evidence type="ECO:0000313" key="2">
    <source>
        <dbReference type="EMBL" id="KAJ1101017.1"/>
    </source>
</evidence>